<evidence type="ECO:0000313" key="5">
    <source>
        <dbReference type="EMBL" id="CDG39553.1"/>
    </source>
</evidence>
<dbReference type="SMART" id="SM00420">
    <property type="entry name" value="HTH_DEOR"/>
    <property type="match status" value="1"/>
</dbReference>
<dbReference type="InterPro" id="IPR036390">
    <property type="entry name" value="WH_DNA-bd_sf"/>
</dbReference>
<reference evidence="5 6" key="2">
    <citation type="journal article" date="2014" name="PLoS ONE">
        <title>Evolution of mitochondria reconstructed from the energy metabolism of living bacteria.</title>
        <authorList>
            <person name="Degli Esposti M."/>
            <person name="Chouaia B."/>
            <person name="Comandatore F."/>
            <person name="Crotti E."/>
            <person name="Sassera D."/>
            <person name="Lievens P.M."/>
            <person name="Daffonchio D."/>
            <person name="Bandi C."/>
        </authorList>
    </citation>
    <scope>NUCLEOTIDE SEQUENCE [LARGE SCALE GENOMIC DNA]</scope>
    <source>
        <strain evidence="5 6">SF2.1</strain>
    </source>
</reference>
<evidence type="ECO:0000256" key="3">
    <source>
        <dbReference type="ARBA" id="ARBA00023163"/>
    </source>
</evidence>
<dbReference type="SMART" id="SM01134">
    <property type="entry name" value="DeoRC"/>
    <property type="match status" value="1"/>
</dbReference>
<accession>A0A060QFT8</accession>
<dbReference type="SUPFAM" id="SSF100950">
    <property type="entry name" value="NagB/RpiA/CoA transferase-like"/>
    <property type="match status" value="1"/>
</dbReference>
<dbReference type="SUPFAM" id="SSF46785">
    <property type="entry name" value="Winged helix' DNA-binding domain"/>
    <property type="match status" value="1"/>
</dbReference>
<name>A0A060QFT8_9PROT</name>
<dbReference type="InterPro" id="IPR001034">
    <property type="entry name" value="DeoR_HTH"/>
</dbReference>
<evidence type="ECO:0000313" key="6">
    <source>
        <dbReference type="Proteomes" id="UP000027583"/>
    </source>
</evidence>
<organism evidence="5 6">
    <name type="scientific">Asaia bogorensis</name>
    <dbReference type="NCBI Taxonomy" id="91915"/>
    <lineage>
        <taxon>Bacteria</taxon>
        <taxon>Pseudomonadati</taxon>
        <taxon>Pseudomonadota</taxon>
        <taxon>Alphaproteobacteria</taxon>
        <taxon>Acetobacterales</taxon>
        <taxon>Acetobacteraceae</taxon>
        <taxon>Asaia</taxon>
    </lineage>
</organism>
<dbReference type="InterPro" id="IPR036388">
    <property type="entry name" value="WH-like_DNA-bd_sf"/>
</dbReference>
<evidence type="ECO:0000256" key="1">
    <source>
        <dbReference type="ARBA" id="ARBA00023015"/>
    </source>
</evidence>
<gene>
    <name evidence="5" type="ORF">ASAP_1508</name>
</gene>
<dbReference type="InterPro" id="IPR037171">
    <property type="entry name" value="NagB/RpiA_transferase-like"/>
</dbReference>
<dbReference type="RefSeq" id="WP_031239859.1">
    <property type="nucleotide sequence ID" value="NZ_CBLX010000009.1"/>
</dbReference>
<dbReference type="AlphaFoldDB" id="A0A060QFT8"/>
<dbReference type="GO" id="GO:0003700">
    <property type="term" value="F:DNA-binding transcription factor activity"/>
    <property type="evidence" value="ECO:0007669"/>
    <property type="project" value="InterPro"/>
</dbReference>
<dbReference type="InterPro" id="IPR014036">
    <property type="entry name" value="DeoR-like_C"/>
</dbReference>
<dbReference type="PANTHER" id="PTHR30363:SF44">
    <property type="entry name" value="AGA OPERON TRANSCRIPTIONAL REPRESSOR-RELATED"/>
    <property type="match status" value="1"/>
</dbReference>
<dbReference type="Proteomes" id="UP000027583">
    <property type="component" value="Unassembled WGS sequence"/>
</dbReference>
<dbReference type="PROSITE" id="PS00894">
    <property type="entry name" value="HTH_DEOR_1"/>
    <property type="match status" value="1"/>
</dbReference>
<protein>
    <submittedName>
        <fullName evidence="5">Transcriptional regulator</fullName>
    </submittedName>
</protein>
<dbReference type="eggNOG" id="COG1349">
    <property type="taxonomic scope" value="Bacteria"/>
</dbReference>
<reference evidence="5 6" key="1">
    <citation type="journal article" date="2014" name="Genome Biol. Evol.">
        <title>Acetic acid bacteria genomes reveal functional traits for adaptation to life in insect guts.</title>
        <authorList>
            <person name="Chouaia B."/>
            <person name="Gaiarsa S."/>
            <person name="Crotti E."/>
            <person name="Comandatore F."/>
            <person name="Degli Esposti M."/>
            <person name="Ricci I."/>
            <person name="Alma A."/>
            <person name="Favia G."/>
            <person name="Bandi C."/>
            <person name="Daffonchio D."/>
        </authorList>
    </citation>
    <scope>NUCLEOTIDE SEQUENCE [LARGE SCALE GENOMIC DNA]</scope>
    <source>
        <strain evidence="5 6">SF2.1</strain>
    </source>
</reference>
<dbReference type="Pfam" id="PF08220">
    <property type="entry name" value="HTH_DeoR"/>
    <property type="match status" value="1"/>
</dbReference>
<dbReference type="InterPro" id="IPR050313">
    <property type="entry name" value="Carb_Metab_HTH_regulators"/>
</dbReference>
<dbReference type="GO" id="GO:0003677">
    <property type="term" value="F:DNA binding"/>
    <property type="evidence" value="ECO:0007669"/>
    <property type="project" value="UniProtKB-KW"/>
</dbReference>
<dbReference type="PRINTS" id="PR00037">
    <property type="entry name" value="HTHLACR"/>
</dbReference>
<keyword evidence="3" id="KW-0804">Transcription</keyword>
<dbReference type="Gene3D" id="1.10.10.10">
    <property type="entry name" value="Winged helix-like DNA-binding domain superfamily/Winged helix DNA-binding domain"/>
    <property type="match status" value="1"/>
</dbReference>
<keyword evidence="1" id="KW-0805">Transcription regulation</keyword>
<proteinExistence type="predicted"/>
<evidence type="ECO:0000259" key="4">
    <source>
        <dbReference type="PROSITE" id="PS51000"/>
    </source>
</evidence>
<comment type="caution">
    <text evidence="5">The sequence shown here is derived from an EMBL/GenBank/DDBJ whole genome shotgun (WGS) entry which is preliminary data.</text>
</comment>
<dbReference type="InterPro" id="IPR018356">
    <property type="entry name" value="Tscrpt_reg_HTH_DeoR_CS"/>
</dbReference>
<dbReference type="PANTHER" id="PTHR30363">
    <property type="entry name" value="HTH-TYPE TRANSCRIPTIONAL REGULATOR SRLR-RELATED"/>
    <property type="match status" value="1"/>
</dbReference>
<sequence length="275" mass="29801">MSGATGVESKAVSARRREILDYVLENGGAQIEELVDRFSTSRMTIHRDLHALSEQGLVRKVHGGVTMLASGVMETSVVHRMRRASREKQAIARLAAGFIKAGDIIALDDSTTSRILSENLPSGMPLTVLTNSMGIATQIAGARDISLISLGGKYHPRFDAFLGILCEQGTKSLRANTLFMSVSAVRDLGAFHQEQEIVKCKMALMEIVDRRILMIDSQKFDVTALNRLASLSDFDVVITDSGVSESQKSRMLDAGINLHVAHLDDAAPTSHSPSP</sequence>
<dbReference type="EMBL" id="CBLX010000009">
    <property type="protein sequence ID" value="CDG39553.1"/>
    <property type="molecule type" value="Genomic_DNA"/>
</dbReference>
<dbReference type="PROSITE" id="PS51000">
    <property type="entry name" value="HTH_DEOR_2"/>
    <property type="match status" value="1"/>
</dbReference>
<evidence type="ECO:0000256" key="2">
    <source>
        <dbReference type="ARBA" id="ARBA00023125"/>
    </source>
</evidence>
<feature type="domain" description="HTH deoR-type" evidence="4">
    <location>
        <begin position="12"/>
        <end position="67"/>
    </location>
</feature>
<keyword evidence="2" id="KW-0238">DNA-binding</keyword>
<dbReference type="Pfam" id="PF00455">
    <property type="entry name" value="DeoRC"/>
    <property type="match status" value="1"/>
</dbReference>